<evidence type="ECO:0000256" key="7">
    <source>
        <dbReference type="ARBA" id="ARBA00022553"/>
    </source>
</evidence>
<evidence type="ECO:0000256" key="2">
    <source>
        <dbReference type="ARBA" id="ARBA00001946"/>
    </source>
</evidence>
<evidence type="ECO:0000256" key="12">
    <source>
        <dbReference type="ARBA" id="ARBA00022723"/>
    </source>
</evidence>
<evidence type="ECO:0000256" key="5">
    <source>
        <dbReference type="ARBA" id="ARBA00013236"/>
    </source>
</evidence>
<keyword evidence="7" id="KW-0597">Phosphoprotein</keyword>
<evidence type="ECO:0000256" key="11">
    <source>
        <dbReference type="ARBA" id="ARBA00022679"/>
    </source>
</evidence>
<evidence type="ECO:0000256" key="9">
    <source>
        <dbReference type="ARBA" id="ARBA00022642"/>
    </source>
</evidence>
<comment type="cofactor">
    <cofactor evidence="1">
        <name>Mn(2+)</name>
        <dbReference type="ChEBI" id="CHEBI:29035"/>
    </cofactor>
</comment>
<reference evidence="21" key="1">
    <citation type="journal article" date="2023" name="G3 (Bethesda)">
        <title>A reference genome for the long-term kleptoplast-retaining sea slug Elysia crispata morphotype clarki.</title>
        <authorList>
            <person name="Eastman K.E."/>
            <person name="Pendleton A.L."/>
            <person name="Shaikh M.A."/>
            <person name="Suttiyut T."/>
            <person name="Ogas R."/>
            <person name="Tomko P."/>
            <person name="Gavelis G."/>
            <person name="Widhalm J.R."/>
            <person name="Wisecaver J.H."/>
        </authorList>
    </citation>
    <scope>NUCLEOTIDE SEQUENCE</scope>
    <source>
        <strain evidence="21">ECLA1</strain>
    </source>
</reference>
<evidence type="ECO:0000259" key="20">
    <source>
        <dbReference type="Pfam" id="PF17956"/>
    </source>
</evidence>
<dbReference type="FunFam" id="3.20.20.70:FF:000227">
    <property type="entry name" value="Nicotinate phosphoribosyltransferase"/>
    <property type="match status" value="1"/>
</dbReference>
<organism evidence="21 22">
    <name type="scientific">Elysia crispata</name>
    <name type="common">lettuce slug</name>
    <dbReference type="NCBI Taxonomy" id="231223"/>
    <lineage>
        <taxon>Eukaryota</taxon>
        <taxon>Metazoa</taxon>
        <taxon>Spiralia</taxon>
        <taxon>Lophotrochozoa</taxon>
        <taxon>Mollusca</taxon>
        <taxon>Gastropoda</taxon>
        <taxon>Heterobranchia</taxon>
        <taxon>Euthyneura</taxon>
        <taxon>Panpulmonata</taxon>
        <taxon>Sacoglossa</taxon>
        <taxon>Placobranchoidea</taxon>
        <taxon>Plakobranchidae</taxon>
        <taxon>Elysia</taxon>
    </lineage>
</organism>
<dbReference type="PIRSF" id="PIRSF000484">
    <property type="entry name" value="NAPRT"/>
    <property type="match status" value="1"/>
</dbReference>
<comment type="function">
    <text evidence="15">Catalyzes the first step in the biosynthesis of NAD from nicotinic acid, the ATP-dependent synthesis of beta-nicotinate D-ribonucleotide from nicotinate and 5-phospho-D-ribose 1-phosphate. Helps prevent cellular oxidative stress via its role in NAD biosynthesis.</text>
</comment>
<sequence length="566" mass="62457">MSEESRSRSTSKSPLFTKEGEPNGCVMAVTNSNGVVQALLTDLYQITMAYAYWKSGKMDEPAVFDLYFRKNPFQGEFTIFAGLEECVKLLQTFHFSESDVAYLKSVLPATTDPGFFTYLRTLSAKEITLSAIPEGDVVFPKVPLITVTGPLAVAQLLETPLLNLVNYASLVATNAARFRLAAGPEKILLEFGLRRAQGPDGGLSASRYCYLGGFDGSSNVLAGKMFGIPVKGTHAHAYVTSFVSLDEIQDKMLTTVDGQKEVDFVSLCKKYSLELAEVLDYLPDQIMEGELAAFLSYAKAFPQSFLALIDTYDVIKSGLPNFCAVAMALSDLGYRPQGVRLDSGDLSYLSNYVHSKFCKVAAKYNLPWFEKMTIVASNDINEETIHSLNQQGHTISCYGIGTHLVTCQKQPALGCVFKLVEVNGKARIKLSEDVEKVTVPGKKNVFRLYGTDGTALVDLLQQVSEPPPKKGQRVLCRHPIQESKRAYVIPAEVKCLHEVYWEKGEVRKPLPTLTELRAKASESLAALRQDHKRTLNPTPYKVSVSSALYTFIHELWLESAPIGELS</sequence>
<dbReference type="NCBIfam" id="TIGR01513">
    <property type="entry name" value="NAPRTase_put"/>
    <property type="match status" value="1"/>
</dbReference>
<evidence type="ECO:0000256" key="6">
    <source>
        <dbReference type="ARBA" id="ARBA00021569"/>
    </source>
</evidence>
<dbReference type="InterPro" id="IPR040727">
    <property type="entry name" value="NAPRTase_N"/>
</dbReference>
<dbReference type="GO" id="GO:0005829">
    <property type="term" value="C:cytosol"/>
    <property type="evidence" value="ECO:0007669"/>
    <property type="project" value="TreeGrafter"/>
</dbReference>
<dbReference type="EC" id="6.3.4.21" evidence="5 17"/>
<evidence type="ECO:0000256" key="1">
    <source>
        <dbReference type="ARBA" id="ARBA00001936"/>
    </source>
</evidence>
<evidence type="ECO:0000313" key="22">
    <source>
        <dbReference type="Proteomes" id="UP001283361"/>
    </source>
</evidence>
<comment type="pathway">
    <text evidence="3 17">Cofactor biosynthesis; NAD(+) biosynthesis; nicotinate D-ribonucleotide from nicotinate: step 1/1.</text>
</comment>
<name>A0AAE0YIS9_9GAST</name>
<dbReference type="InterPro" id="IPR041525">
    <property type="entry name" value="N/Namide_PRibTrfase"/>
</dbReference>
<dbReference type="FunFam" id="3.20.140.10:FF:000006">
    <property type="entry name" value="Nicotinate phosphoribosyltransferase"/>
    <property type="match status" value="1"/>
</dbReference>
<dbReference type="Gene3D" id="3.20.140.10">
    <property type="entry name" value="nicotinate phosphoribosyltransferase"/>
    <property type="match status" value="2"/>
</dbReference>
<dbReference type="FunFam" id="3.20.20.70:FF:000155">
    <property type="entry name" value="Nicotinate phosphoribosyltransferase"/>
    <property type="match status" value="1"/>
</dbReference>
<dbReference type="InterPro" id="IPR006405">
    <property type="entry name" value="Nic_PRibTrfase_pncB"/>
</dbReference>
<keyword evidence="12" id="KW-0479">Metal-binding</keyword>
<dbReference type="CDD" id="cd01570">
    <property type="entry name" value="NAPRTase_A"/>
    <property type="match status" value="1"/>
</dbReference>
<dbReference type="InterPro" id="IPR007229">
    <property type="entry name" value="Nic_PRibTrfase-Fam"/>
</dbReference>
<comment type="catalytic activity">
    <reaction evidence="16 17">
        <text>5-phospho-alpha-D-ribose 1-diphosphate + nicotinate + ATP + H2O = nicotinate beta-D-ribonucleotide + ADP + phosphate + diphosphate</text>
        <dbReference type="Rhea" id="RHEA:36163"/>
        <dbReference type="ChEBI" id="CHEBI:15377"/>
        <dbReference type="ChEBI" id="CHEBI:30616"/>
        <dbReference type="ChEBI" id="CHEBI:32544"/>
        <dbReference type="ChEBI" id="CHEBI:33019"/>
        <dbReference type="ChEBI" id="CHEBI:43474"/>
        <dbReference type="ChEBI" id="CHEBI:57502"/>
        <dbReference type="ChEBI" id="CHEBI:58017"/>
        <dbReference type="ChEBI" id="CHEBI:456216"/>
        <dbReference type="EC" id="6.3.4.21"/>
    </reaction>
</comment>
<feature type="domain" description="Nicotinate phosphoribosyltransferase C-terminal" evidence="20">
    <location>
        <begin position="442"/>
        <end position="551"/>
    </location>
</feature>
<dbReference type="SUPFAM" id="SSF51690">
    <property type="entry name" value="Nicotinate/Quinolinate PRTase C-terminal domain-like"/>
    <property type="match status" value="1"/>
</dbReference>
<gene>
    <name evidence="21" type="ORF">RRG08_009490</name>
</gene>
<keyword evidence="11 17" id="KW-0808">Transferase</keyword>
<keyword evidence="10" id="KW-0328">Glycosyltransferase</keyword>
<dbReference type="Gene3D" id="3.20.20.70">
    <property type="entry name" value="Aldolase class I"/>
    <property type="match status" value="2"/>
</dbReference>
<dbReference type="Pfam" id="PF17956">
    <property type="entry name" value="NAPRTase_C"/>
    <property type="match status" value="1"/>
</dbReference>
<dbReference type="Pfam" id="PF04095">
    <property type="entry name" value="NAPRTase"/>
    <property type="match status" value="1"/>
</dbReference>
<dbReference type="PANTHER" id="PTHR11098:SF1">
    <property type="entry name" value="NICOTINATE PHOSPHORIBOSYLTRANSFERASE"/>
    <property type="match status" value="1"/>
</dbReference>
<feature type="domain" description="Nicotinate/nicotinamide phosphoribosyltransferase" evidence="18">
    <location>
        <begin position="190"/>
        <end position="438"/>
    </location>
</feature>
<evidence type="ECO:0000313" key="21">
    <source>
        <dbReference type="EMBL" id="KAK3747509.1"/>
    </source>
</evidence>
<evidence type="ECO:0000256" key="15">
    <source>
        <dbReference type="ARBA" id="ARBA00023426"/>
    </source>
</evidence>
<keyword evidence="22" id="KW-1185">Reference proteome</keyword>
<dbReference type="InterPro" id="IPR036068">
    <property type="entry name" value="Nicotinate_pribotase-like_C"/>
</dbReference>
<dbReference type="AlphaFoldDB" id="A0AAE0YIS9"/>
<dbReference type="FunFam" id="3.20.140.10:FF:000002">
    <property type="entry name" value="Nicotinate phosphoribosyltransferase"/>
    <property type="match status" value="1"/>
</dbReference>
<dbReference type="Proteomes" id="UP001283361">
    <property type="component" value="Unassembled WGS sequence"/>
</dbReference>
<comment type="similarity">
    <text evidence="4 17">Belongs to the NAPRTase family.</text>
</comment>
<protein>
    <recommendedName>
        <fullName evidence="6 17">Nicotinate phosphoribosyltransferase</fullName>
        <ecNumber evidence="5 17">6.3.4.21</ecNumber>
    </recommendedName>
</protein>
<dbReference type="PANTHER" id="PTHR11098">
    <property type="entry name" value="NICOTINATE PHOSPHORIBOSYLTRANSFERASE"/>
    <property type="match status" value="1"/>
</dbReference>
<evidence type="ECO:0000256" key="16">
    <source>
        <dbReference type="ARBA" id="ARBA00048668"/>
    </source>
</evidence>
<comment type="PTM">
    <text evidence="17">Transiently phosphorylated on a His residue during the reaction cycle. Phosphorylation strongly increases the affinity for substrates and increases the rate of nicotinate D-ribonucleotide production. Dephosphorylation regenerates the low-affinity form of the enzyme, leading to product release.</text>
</comment>
<keyword evidence="13" id="KW-0460">Magnesium</keyword>
<evidence type="ECO:0000256" key="10">
    <source>
        <dbReference type="ARBA" id="ARBA00022676"/>
    </source>
</evidence>
<dbReference type="Pfam" id="PF17767">
    <property type="entry name" value="NAPRTase_N"/>
    <property type="match status" value="1"/>
</dbReference>
<dbReference type="EMBL" id="JAWDGP010006084">
    <property type="protein sequence ID" value="KAK3747509.1"/>
    <property type="molecule type" value="Genomic_DNA"/>
</dbReference>
<feature type="domain" description="Nicotinate phosphoribosyltransferase N-terminal" evidence="19">
    <location>
        <begin position="39"/>
        <end position="166"/>
    </location>
</feature>
<dbReference type="InterPro" id="IPR013785">
    <property type="entry name" value="Aldolase_TIM"/>
</dbReference>
<keyword evidence="9 17" id="KW-0662">Pyridine nucleotide biosynthesis</keyword>
<dbReference type="GO" id="GO:0004516">
    <property type="term" value="F:nicotinate phosphoribosyltransferase activity"/>
    <property type="evidence" value="ECO:0007669"/>
    <property type="project" value="UniProtKB-UniRule"/>
</dbReference>
<dbReference type="SUPFAM" id="SSF54675">
    <property type="entry name" value="Nicotinate/Quinolinate PRTase N-terminal domain-like"/>
    <property type="match status" value="1"/>
</dbReference>
<evidence type="ECO:0000259" key="18">
    <source>
        <dbReference type="Pfam" id="PF04095"/>
    </source>
</evidence>
<evidence type="ECO:0000259" key="19">
    <source>
        <dbReference type="Pfam" id="PF17767"/>
    </source>
</evidence>
<evidence type="ECO:0000256" key="13">
    <source>
        <dbReference type="ARBA" id="ARBA00022842"/>
    </source>
</evidence>
<dbReference type="GO" id="GO:0034355">
    <property type="term" value="P:NAD+ biosynthetic process via the salvage pathway"/>
    <property type="evidence" value="ECO:0007669"/>
    <property type="project" value="TreeGrafter"/>
</dbReference>
<evidence type="ECO:0000256" key="3">
    <source>
        <dbReference type="ARBA" id="ARBA00004952"/>
    </source>
</evidence>
<evidence type="ECO:0000256" key="8">
    <source>
        <dbReference type="ARBA" id="ARBA00022598"/>
    </source>
</evidence>
<keyword evidence="8 17" id="KW-0436">Ligase</keyword>
<comment type="cofactor">
    <cofactor evidence="2">
        <name>Mg(2+)</name>
        <dbReference type="ChEBI" id="CHEBI:18420"/>
    </cofactor>
</comment>
<dbReference type="GO" id="GO:0016757">
    <property type="term" value="F:glycosyltransferase activity"/>
    <property type="evidence" value="ECO:0007669"/>
    <property type="project" value="UniProtKB-KW"/>
</dbReference>
<evidence type="ECO:0000256" key="17">
    <source>
        <dbReference type="RuleBase" id="RU365100"/>
    </source>
</evidence>
<evidence type="ECO:0000256" key="4">
    <source>
        <dbReference type="ARBA" id="ARBA00010897"/>
    </source>
</evidence>
<proteinExistence type="inferred from homology"/>
<dbReference type="InterPro" id="IPR041619">
    <property type="entry name" value="NAPRTase_C"/>
</dbReference>
<accession>A0AAE0YIS9</accession>
<comment type="caution">
    <text evidence="21">The sequence shown here is derived from an EMBL/GenBank/DDBJ whole genome shotgun (WGS) entry which is preliminary data.</text>
</comment>
<keyword evidence="14" id="KW-0464">Manganese</keyword>
<evidence type="ECO:0000256" key="14">
    <source>
        <dbReference type="ARBA" id="ARBA00023211"/>
    </source>
</evidence>
<dbReference type="GO" id="GO:0046872">
    <property type="term" value="F:metal ion binding"/>
    <property type="evidence" value="ECO:0007669"/>
    <property type="project" value="UniProtKB-KW"/>
</dbReference>